<proteinExistence type="inferred from homology"/>
<dbReference type="InterPro" id="IPR016072">
    <property type="entry name" value="Skp1_comp_dimer"/>
</dbReference>
<comment type="pathway">
    <text evidence="1 4">Protein modification; protein ubiquitination.</text>
</comment>
<dbReference type="PIRSF" id="PIRSF028729">
    <property type="entry name" value="E3_ubiquit_lig_SCF_Skp"/>
    <property type="match status" value="1"/>
</dbReference>
<dbReference type="Pfam" id="PF01466">
    <property type="entry name" value="Skp1"/>
    <property type="match status" value="1"/>
</dbReference>
<sequence length="181" mass="20999">MSVTATETNKITLLTADEEEFVVDEAIAMELGTVKMYYEDNPDSCDEAIPLPNVTSKYLAKVIEYYKWHVEYRAKKAPKPVKIKFLQYEEEEDEEAKAFDEALLNTLDNEGMKQMIMAANYLDAKDLLEMLTQAVADRIKNKSVEYVRKFFGIENDYTPEEEAELRKQNEWAIEDLDPDDD</sequence>
<dbReference type="GO" id="GO:0006511">
    <property type="term" value="P:ubiquitin-dependent protein catabolic process"/>
    <property type="evidence" value="ECO:0007669"/>
    <property type="project" value="InterPro"/>
</dbReference>
<evidence type="ECO:0000256" key="4">
    <source>
        <dbReference type="PIRNR" id="PIRNR028729"/>
    </source>
</evidence>
<dbReference type="GO" id="GO:0009867">
    <property type="term" value="P:jasmonic acid mediated signaling pathway"/>
    <property type="evidence" value="ECO:0007669"/>
    <property type="project" value="UniProtKB-ARBA"/>
</dbReference>
<dbReference type="PANTHER" id="PTHR11165">
    <property type="entry name" value="SKP1"/>
    <property type="match status" value="1"/>
</dbReference>
<organism evidence="7 8">
    <name type="scientific">Gossypium lobatum</name>
    <dbReference type="NCBI Taxonomy" id="34289"/>
    <lineage>
        <taxon>Eukaryota</taxon>
        <taxon>Viridiplantae</taxon>
        <taxon>Streptophyta</taxon>
        <taxon>Embryophyta</taxon>
        <taxon>Tracheophyta</taxon>
        <taxon>Spermatophyta</taxon>
        <taxon>Magnoliopsida</taxon>
        <taxon>eudicotyledons</taxon>
        <taxon>Gunneridae</taxon>
        <taxon>Pentapetalae</taxon>
        <taxon>rosids</taxon>
        <taxon>malvids</taxon>
        <taxon>Malvales</taxon>
        <taxon>Malvaceae</taxon>
        <taxon>Malvoideae</taxon>
        <taxon>Gossypium</taxon>
    </lineage>
</organism>
<comment type="caution">
    <text evidence="7">The sequence shown here is derived from an EMBL/GenBank/DDBJ whole genome shotgun (WGS) entry which is preliminary data.</text>
</comment>
<comment type="function">
    <text evidence="4">Involved in ubiquitination and subsequent proteasomal degradation of target proteins. Together with CUL1, RBX1 and a F-box protein, it forms a SCF E3 ubiquitin ligase complex. The functional specificity of this complex depends on the type of F-box protein. In the SCF complex, it serves as an adapter that links the F-box protein to CUL1.</text>
</comment>
<dbReference type="InterPro" id="IPR011333">
    <property type="entry name" value="SKP1/BTB/POZ_sf"/>
</dbReference>
<dbReference type="InterPro" id="IPR016073">
    <property type="entry name" value="Skp1_comp_POZ"/>
</dbReference>
<dbReference type="AlphaFoldDB" id="A0A7J8LD22"/>
<evidence type="ECO:0000256" key="3">
    <source>
        <dbReference type="ARBA" id="ARBA00022786"/>
    </source>
</evidence>
<dbReference type="Proteomes" id="UP000593572">
    <property type="component" value="Unassembled WGS sequence"/>
</dbReference>
<dbReference type="InterPro" id="IPR001232">
    <property type="entry name" value="SKP1-like"/>
</dbReference>
<dbReference type="UniPathway" id="UPA00143"/>
<gene>
    <name evidence="7" type="ORF">Golob_021295</name>
</gene>
<reference evidence="7 8" key="1">
    <citation type="journal article" date="2019" name="Genome Biol. Evol.">
        <title>Insights into the evolution of the New World diploid cottons (Gossypium, subgenus Houzingenia) based on genome sequencing.</title>
        <authorList>
            <person name="Grover C.E."/>
            <person name="Arick M.A. 2nd"/>
            <person name="Thrash A."/>
            <person name="Conover J.L."/>
            <person name="Sanders W.S."/>
            <person name="Peterson D.G."/>
            <person name="Frelichowski J.E."/>
            <person name="Scheffler J.A."/>
            <person name="Scheffler B.E."/>
            <person name="Wendel J.F."/>
        </authorList>
    </citation>
    <scope>NUCLEOTIDE SEQUENCE [LARGE SCALE GENOMIC DNA]</scope>
    <source>
        <strain evidence="7">157</strain>
        <tissue evidence="7">Leaf</tissue>
    </source>
</reference>
<dbReference type="GO" id="GO:0016567">
    <property type="term" value="P:protein ubiquitination"/>
    <property type="evidence" value="ECO:0007669"/>
    <property type="project" value="UniProtKB-UniRule"/>
</dbReference>
<evidence type="ECO:0000259" key="5">
    <source>
        <dbReference type="Pfam" id="PF01466"/>
    </source>
</evidence>
<keyword evidence="3 4" id="KW-0833">Ubl conjugation pathway</keyword>
<protein>
    <recommendedName>
        <fullName evidence="4">SKP1-like protein</fullName>
    </recommendedName>
</protein>
<dbReference type="Pfam" id="PF03931">
    <property type="entry name" value="Skp1_POZ"/>
    <property type="match status" value="1"/>
</dbReference>
<dbReference type="InterPro" id="IPR016897">
    <property type="entry name" value="SKP1"/>
</dbReference>
<evidence type="ECO:0000313" key="7">
    <source>
        <dbReference type="EMBL" id="MBA0550340.1"/>
    </source>
</evidence>
<dbReference type="SMART" id="SM00512">
    <property type="entry name" value="Skp1"/>
    <property type="match status" value="1"/>
</dbReference>
<feature type="domain" description="SKP1 component POZ" evidence="6">
    <location>
        <begin position="9"/>
        <end position="70"/>
    </location>
</feature>
<keyword evidence="8" id="KW-1185">Reference proteome</keyword>
<evidence type="ECO:0000256" key="1">
    <source>
        <dbReference type="ARBA" id="ARBA00004906"/>
    </source>
</evidence>
<evidence type="ECO:0000259" key="6">
    <source>
        <dbReference type="Pfam" id="PF03931"/>
    </source>
</evidence>
<comment type="similarity">
    <text evidence="2 4">Belongs to the SKP1 family.</text>
</comment>
<dbReference type="SUPFAM" id="SSF54695">
    <property type="entry name" value="POZ domain"/>
    <property type="match status" value="1"/>
</dbReference>
<evidence type="ECO:0000313" key="8">
    <source>
        <dbReference type="Proteomes" id="UP000593572"/>
    </source>
</evidence>
<dbReference type="InterPro" id="IPR036296">
    <property type="entry name" value="SKP1-like_dim_sf"/>
</dbReference>
<dbReference type="EMBL" id="JABEZX010000002">
    <property type="protein sequence ID" value="MBA0550340.1"/>
    <property type="molecule type" value="Genomic_DNA"/>
</dbReference>
<accession>A0A7J8LD22</accession>
<feature type="domain" description="SKP1 component dimerisation" evidence="5">
    <location>
        <begin position="125"/>
        <end position="172"/>
    </location>
</feature>
<comment type="subunit">
    <text evidence="4">Part of a SCF (SKP1-cullin-F-box) protein ligase complex.</text>
</comment>
<dbReference type="SUPFAM" id="SSF81382">
    <property type="entry name" value="Skp1 dimerisation domain-like"/>
    <property type="match status" value="1"/>
</dbReference>
<name>A0A7J8LD22_9ROSI</name>
<evidence type="ECO:0000256" key="2">
    <source>
        <dbReference type="ARBA" id="ARBA00009993"/>
    </source>
</evidence>
<dbReference type="Gene3D" id="3.30.710.10">
    <property type="entry name" value="Potassium Channel Kv1.1, Chain A"/>
    <property type="match status" value="1"/>
</dbReference>